<sequence>MQPVVHLIIGYLCYAVYTRWQRDEVPTDRGALVAIVAAALPDLVDKPLAAAGVVPVGRTVGHSLLVVVPVTLAVWLAADRYGRRTLGTAFAIGLLSHVVTDVPWHVLSGEFHELGFLLWPITEMPSYIGIKPLGTVPILGVEATTLWLEAVIFVVGVALWIRDGKPGFDPIAERLLR</sequence>
<keyword evidence="2" id="KW-0378">Hydrolase</keyword>
<keyword evidence="1" id="KW-0812">Transmembrane</keyword>
<dbReference type="OrthoDB" id="200338at2157"/>
<dbReference type="InterPro" id="IPR007404">
    <property type="entry name" value="YdjM-like"/>
</dbReference>
<protein>
    <submittedName>
        <fullName evidence="2">Metal-dependent hydrolase</fullName>
    </submittedName>
</protein>
<evidence type="ECO:0000256" key="1">
    <source>
        <dbReference type="SAM" id="Phobius"/>
    </source>
</evidence>
<feature type="transmembrane region" description="Helical" evidence="1">
    <location>
        <begin position="144"/>
        <end position="161"/>
    </location>
</feature>
<dbReference type="Proteomes" id="UP000273828">
    <property type="component" value="Unassembled WGS sequence"/>
</dbReference>
<proteinExistence type="predicted"/>
<dbReference type="Pfam" id="PF04307">
    <property type="entry name" value="YdjM"/>
    <property type="match status" value="1"/>
</dbReference>
<feature type="transmembrane region" description="Helical" evidence="1">
    <location>
        <begin position="85"/>
        <end position="107"/>
    </location>
</feature>
<comment type="caution">
    <text evidence="2">The sequence shown here is derived from an EMBL/GenBank/DDBJ whole genome shotgun (WGS) entry which is preliminary data.</text>
</comment>
<gene>
    <name evidence="2" type="ORF">EA462_09030</name>
</gene>
<keyword evidence="1" id="KW-0472">Membrane</keyword>
<name>A0A3N6LS92_9EURY</name>
<keyword evidence="3" id="KW-1185">Reference proteome</keyword>
<dbReference type="RefSeq" id="WP_124178221.1">
    <property type="nucleotide sequence ID" value="NZ_REFY01000003.1"/>
</dbReference>
<feature type="transmembrane region" description="Helical" evidence="1">
    <location>
        <begin position="60"/>
        <end position="78"/>
    </location>
</feature>
<reference evidence="2 3" key="1">
    <citation type="submission" date="2018-10" db="EMBL/GenBank/DDBJ databases">
        <title>Natrarchaeobius chitinivorans gen. nov., sp. nov., and Natrarchaeobius haloalkaliphilus sp. nov., alkaliphilic, chitin-utilizing haloarchaea from hypersaline alkaline lakes.</title>
        <authorList>
            <person name="Sorokin D.Y."/>
            <person name="Elcheninov A.G."/>
            <person name="Kostrikina N.A."/>
            <person name="Bale N.J."/>
            <person name="Sinninghe Damste J.S."/>
            <person name="Khijniak T.V."/>
            <person name="Kublanov I.V."/>
            <person name="Toshchakov S.V."/>
        </authorList>
    </citation>
    <scope>NUCLEOTIDE SEQUENCE [LARGE SCALE GENOMIC DNA]</scope>
    <source>
        <strain evidence="2 3">AArcht-Sl</strain>
    </source>
</reference>
<dbReference type="EMBL" id="REFY01000003">
    <property type="protein sequence ID" value="RQG90124.1"/>
    <property type="molecule type" value="Genomic_DNA"/>
</dbReference>
<accession>A0A3N6LS92</accession>
<dbReference type="GO" id="GO:0016787">
    <property type="term" value="F:hydrolase activity"/>
    <property type="evidence" value="ECO:0007669"/>
    <property type="project" value="UniProtKB-KW"/>
</dbReference>
<dbReference type="AlphaFoldDB" id="A0A3N6LS92"/>
<evidence type="ECO:0000313" key="3">
    <source>
        <dbReference type="Proteomes" id="UP000273828"/>
    </source>
</evidence>
<keyword evidence="1" id="KW-1133">Transmembrane helix</keyword>
<evidence type="ECO:0000313" key="2">
    <source>
        <dbReference type="EMBL" id="RQG90124.1"/>
    </source>
</evidence>
<organism evidence="2 3">
    <name type="scientific">Natrarchaeobius halalkaliphilus</name>
    <dbReference type="NCBI Taxonomy" id="1679091"/>
    <lineage>
        <taxon>Archaea</taxon>
        <taxon>Methanobacteriati</taxon>
        <taxon>Methanobacteriota</taxon>
        <taxon>Stenosarchaea group</taxon>
        <taxon>Halobacteria</taxon>
        <taxon>Halobacteriales</taxon>
        <taxon>Natrialbaceae</taxon>
        <taxon>Natrarchaeobius</taxon>
    </lineage>
</organism>